<keyword evidence="5" id="KW-1185">Reference proteome</keyword>
<proteinExistence type="inferred from homology"/>
<evidence type="ECO:0000256" key="1">
    <source>
        <dbReference type="ARBA" id="ARBA00008270"/>
    </source>
</evidence>
<dbReference type="OrthoDB" id="9788221at2"/>
<dbReference type="SUPFAM" id="SSF54506">
    <property type="entry name" value="Diaminopimelate epimerase-like"/>
    <property type="match status" value="1"/>
</dbReference>
<keyword evidence="2" id="KW-0413">Isomerase</keyword>
<comment type="caution">
    <text evidence="4">The sequence shown here is derived from an EMBL/GenBank/DDBJ whole genome shotgun (WGS) entry which is preliminary data.</text>
</comment>
<evidence type="ECO:0000313" key="5">
    <source>
        <dbReference type="Proteomes" id="UP000249610"/>
    </source>
</evidence>
<dbReference type="Gene3D" id="3.10.310.10">
    <property type="entry name" value="Diaminopimelate Epimerase, Chain A, domain 1"/>
    <property type="match status" value="2"/>
</dbReference>
<dbReference type="GO" id="GO:0005737">
    <property type="term" value="C:cytoplasm"/>
    <property type="evidence" value="ECO:0007669"/>
    <property type="project" value="TreeGrafter"/>
</dbReference>
<organism evidence="4 5">
    <name type="scientific">Algoriphagus yeomjeoni</name>
    <dbReference type="NCBI Taxonomy" id="291403"/>
    <lineage>
        <taxon>Bacteria</taxon>
        <taxon>Pseudomonadati</taxon>
        <taxon>Bacteroidota</taxon>
        <taxon>Cytophagia</taxon>
        <taxon>Cytophagales</taxon>
        <taxon>Cyclobacteriaceae</taxon>
        <taxon>Algoriphagus</taxon>
    </lineage>
</organism>
<dbReference type="Proteomes" id="UP000249610">
    <property type="component" value="Unassembled WGS sequence"/>
</dbReference>
<dbReference type="PIRSF" id="PIRSF016184">
    <property type="entry name" value="PhzC_PhzF"/>
    <property type="match status" value="1"/>
</dbReference>
<dbReference type="PANTHER" id="PTHR13774">
    <property type="entry name" value="PHENAZINE BIOSYNTHESIS PROTEIN"/>
    <property type="match status" value="1"/>
</dbReference>
<sequence length="264" mass="29756">MKLSIVTIDAFTKKPFSGNPAAVCLLENELTADQMQMIAIEMNLSETAFISRTTHDDSFGLRWFTPAAEVDLCGHATLASAYWMVESGLVNPGDIIRFQTRSGELRVKSDGEWMEMDFPLLPTQKETHPFFEKDFFGFPIKSTAKLRSNWIIELENAEALESCSPDFTLVKKHSEEGIIITAAGRNSFDIYSRYFAPNLGIDEDPVTGFAHCALMDFWFQRNGKNKLKAYQASRRGGELHLEKRGNRVIIRGQAVKVLSGEIEF</sequence>
<evidence type="ECO:0000313" key="4">
    <source>
        <dbReference type="EMBL" id="RAI93998.1"/>
    </source>
</evidence>
<dbReference type="AlphaFoldDB" id="A0A327PPF7"/>
<name>A0A327PPF7_9BACT</name>
<accession>A0A327PPF7</accession>
<protein>
    <submittedName>
        <fullName evidence="4">PhzF family phenazine biosynthesis protein</fullName>
    </submittedName>
</protein>
<dbReference type="Pfam" id="PF02567">
    <property type="entry name" value="PhzC-PhzF"/>
    <property type="match status" value="1"/>
</dbReference>
<evidence type="ECO:0000256" key="2">
    <source>
        <dbReference type="ARBA" id="ARBA00023235"/>
    </source>
</evidence>
<dbReference type="GO" id="GO:0016853">
    <property type="term" value="F:isomerase activity"/>
    <property type="evidence" value="ECO:0007669"/>
    <property type="project" value="UniProtKB-KW"/>
</dbReference>
<evidence type="ECO:0000256" key="3">
    <source>
        <dbReference type="PIRSR" id="PIRSR016184-1"/>
    </source>
</evidence>
<dbReference type="EMBL" id="QLLK01000002">
    <property type="protein sequence ID" value="RAI93998.1"/>
    <property type="molecule type" value="Genomic_DNA"/>
</dbReference>
<dbReference type="PANTHER" id="PTHR13774:SF17">
    <property type="entry name" value="PHENAZINE BIOSYNTHESIS-LIKE DOMAIN-CONTAINING PROTEIN"/>
    <property type="match status" value="1"/>
</dbReference>
<gene>
    <name evidence="4" type="ORF">LV83_00904</name>
</gene>
<feature type="active site" evidence="3">
    <location>
        <position position="46"/>
    </location>
</feature>
<dbReference type="InterPro" id="IPR003719">
    <property type="entry name" value="Phenazine_PhzF-like"/>
</dbReference>
<reference evidence="4 5" key="1">
    <citation type="submission" date="2018-06" db="EMBL/GenBank/DDBJ databases">
        <title>Genomic Encyclopedia of Archaeal and Bacterial Type Strains, Phase II (KMG-II): from individual species to whole genera.</title>
        <authorList>
            <person name="Goeker M."/>
        </authorList>
    </citation>
    <scope>NUCLEOTIDE SEQUENCE [LARGE SCALE GENOMIC DNA]</scope>
    <source>
        <strain evidence="4 5">DSM 23446</strain>
    </source>
</reference>
<comment type="similarity">
    <text evidence="1">Belongs to the PhzF family.</text>
</comment>
<dbReference type="RefSeq" id="WP_111610331.1">
    <property type="nucleotide sequence ID" value="NZ_QLLK01000002.1"/>
</dbReference>
<dbReference type="NCBIfam" id="TIGR00654">
    <property type="entry name" value="PhzF_family"/>
    <property type="match status" value="1"/>
</dbReference>